<keyword evidence="3" id="KW-1185">Reference proteome</keyword>
<feature type="region of interest" description="Disordered" evidence="1">
    <location>
        <begin position="462"/>
        <end position="482"/>
    </location>
</feature>
<dbReference type="AlphaFoldDB" id="A0A2T9Y3D0"/>
<sequence>MRVLLSDIAATVTQGQLGNLHRGMDLPGKPQQLVESEIKPLMNQDKLDELIAQKAPAKKARIRKPFCGRQQFAAIPANTANNNPQQSTFFGRGRGRKRGSHWRLHWAPGRGPPRDVQAHFAELADNQWIRNIVEKGFRIPFRDSKPTTTDLKENWQSRFVVQSREWGRRPPNPDKERVIIAYKESNQRGKTQDPGFYSQLFIISKKTGGLRPVLDLQKLNTYAEERNFKMSTPVWTVPQPAHFYQGAPSDTLMGKSSWLDDFEIPGDLYWESSGYVCFSASGLPNAERTLGTQEQVLIIDKDMGINYPRTGTLYRCQQHRLVDSCRLTILLSIVELFGSVDAHQRQKTISYIIRTPAPECCWSFGIILLRQYHHSSIFKEVWWDILPEIARNCKRNIEPLHSDKHVPSADAPSRLTAQTEWSMTDQAFLKITELYGPHDVDLFASRTNTKLTNHYSWLPDNRAVGSPEGAQRPSDDHFDHTSMENSNLVSGSTGIISCSATASTESAARPPGASNIHRIENARAIIIKITLKLVIIASKEKQNSQPIERPCDINRHPNPIICPLLAYTVYKARIATEVCPTPHANNNSIIVNRLFRHTSHYNKLLLVDSITRHVKNLSESIMRPPNTPIPKARAIGATLAATSGVPVENIKNLDILHQYKYKTSNRLCYFNPEPGSRAISNDSSNRMVIDQVNIPGATDEAWLTQCKPICNKREYLAAELLQLKRKDNNNVNNTILAVSNMVPRFSANELPRVMKYNSVRSNPKQNRREVAVNQK</sequence>
<name>A0A2T9Y3D0_9FUNG</name>
<evidence type="ECO:0000313" key="2">
    <source>
        <dbReference type="EMBL" id="PVU86838.1"/>
    </source>
</evidence>
<evidence type="ECO:0000256" key="1">
    <source>
        <dbReference type="SAM" id="MobiDB-lite"/>
    </source>
</evidence>
<proteinExistence type="predicted"/>
<dbReference type="Proteomes" id="UP000245383">
    <property type="component" value="Unassembled WGS sequence"/>
</dbReference>
<organism evidence="2 3">
    <name type="scientific">Smittium simulii</name>
    <dbReference type="NCBI Taxonomy" id="133385"/>
    <lineage>
        <taxon>Eukaryota</taxon>
        <taxon>Fungi</taxon>
        <taxon>Fungi incertae sedis</taxon>
        <taxon>Zoopagomycota</taxon>
        <taxon>Kickxellomycotina</taxon>
        <taxon>Harpellomycetes</taxon>
        <taxon>Harpellales</taxon>
        <taxon>Legeriomycetaceae</taxon>
        <taxon>Smittium</taxon>
    </lineage>
</organism>
<evidence type="ECO:0000313" key="3">
    <source>
        <dbReference type="Proteomes" id="UP000245383"/>
    </source>
</evidence>
<comment type="caution">
    <text evidence="2">The sequence shown here is derived from an EMBL/GenBank/DDBJ whole genome shotgun (WGS) entry which is preliminary data.</text>
</comment>
<dbReference type="OrthoDB" id="5963861at2759"/>
<feature type="compositionally biased region" description="Basic and acidic residues" evidence="1">
    <location>
        <begin position="473"/>
        <end position="482"/>
    </location>
</feature>
<accession>A0A2T9Y3D0</accession>
<reference evidence="2 3" key="1">
    <citation type="journal article" date="2018" name="MBio">
        <title>Comparative Genomics Reveals the Core Gene Toolbox for the Fungus-Insect Symbiosis.</title>
        <authorList>
            <person name="Wang Y."/>
            <person name="Stata M."/>
            <person name="Wang W."/>
            <person name="Stajich J.E."/>
            <person name="White M.M."/>
            <person name="Moncalvo J.M."/>
        </authorList>
    </citation>
    <scope>NUCLEOTIDE SEQUENCE [LARGE SCALE GENOMIC DNA]</scope>
    <source>
        <strain evidence="2 3">SWE-8-4</strain>
    </source>
</reference>
<dbReference type="EMBL" id="MBFR01000596">
    <property type="protein sequence ID" value="PVU86838.1"/>
    <property type="molecule type" value="Genomic_DNA"/>
</dbReference>
<protein>
    <submittedName>
        <fullName evidence="2">Uncharacterized protein</fullName>
    </submittedName>
</protein>
<gene>
    <name evidence="2" type="ORF">BB561_006530</name>
</gene>